<accession>K1JPZ8</accession>
<dbReference type="InterPro" id="IPR007730">
    <property type="entry name" value="SPOR-like_dom"/>
</dbReference>
<evidence type="ECO:0000313" key="4">
    <source>
        <dbReference type="Proteomes" id="UP000005835"/>
    </source>
</evidence>
<gene>
    <name evidence="3" type="ORF">HMPREF9465_00111</name>
</gene>
<protein>
    <recommendedName>
        <fullName evidence="2">SPOR domain-containing protein</fullName>
    </recommendedName>
</protein>
<dbReference type="PANTHER" id="PTHR38687:SF1">
    <property type="entry name" value="CELL DIVISION PROTEIN DEDD"/>
    <property type="match status" value="1"/>
</dbReference>
<feature type="domain" description="SPOR" evidence="2">
    <location>
        <begin position="319"/>
        <end position="398"/>
    </location>
</feature>
<dbReference type="GO" id="GO:0032506">
    <property type="term" value="P:cytokinetic process"/>
    <property type="evidence" value="ECO:0007669"/>
    <property type="project" value="TreeGrafter"/>
</dbReference>
<dbReference type="PATRIC" id="fig|742823.3.peg.113"/>
<feature type="compositionally biased region" description="Basic and acidic residues" evidence="1">
    <location>
        <begin position="281"/>
        <end position="293"/>
    </location>
</feature>
<dbReference type="GO" id="GO:0030428">
    <property type="term" value="C:cell septum"/>
    <property type="evidence" value="ECO:0007669"/>
    <property type="project" value="TreeGrafter"/>
</dbReference>
<dbReference type="PROSITE" id="PS51724">
    <property type="entry name" value="SPOR"/>
    <property type="match status" value="1"/>
</dbReference>
<dbReference type="GO" id="GO:0032153">
    <property type="term" value="C:cell division site"/>
    <property type="evidence" value="ECO:0007669"/>
    <property type="project" value="TreeGrafter"/>
</dbReference>
<dbReference type="HOGENOM" id="CLU_048573_0_0_4"/>
<dbReference type="InterPro" id="IPR052521">
    <property type="entry name" value="Cell_div_SPOR-domain"/>
</dbReference>
<dbReference type="Gene3D" id="3.30.70.1070">
    <property type="entry name" value="Sporulation related repeat"/>
    <property type="match status" value="1"/>
</dbReference>
<dbReference type="AlphaFoldDB" id="K1JPZ8"/>
<dbReference type="SUPFAM" id="SSF110997">
    <property type="entry name" value="Sporulation related repeat"/>
    <property type="match status" value="1"/>
</dbReference>
<reference evidence="3 4" key="1">
    <citation type="submission" date="2012-05" db="EMBL/GenBank/DDBJ databases">
        <title>The Genome Sequence of Sutterella wadsworthensis 2_1_59BFAA.</title>
        <authorList>
            <consortium name="The Broad Institute Genome Sequencing Platform"/>
            <person name="Earl A."/>
            <person name="Ward D."/>
            <person name="Feldgarden M."/>
            <person name="Gevers D."/>
            <person name="Daigneault M."/>
            <person name="Strauss J."/>
            <person name="Allen-Vercoe E."/>
            <person name="Walker B."/>
            <person name="Young S.K."/>
            <person name="Zeng Q."/>
            <person name="Gargeya S."/>
            <person name="Fitzgerald M."/>
            <person name="Haas B."/>
            <person name="Abouelleil A."/>
            <person name="Alvarado L."/>
            <person name="Arachchi H.M."/>
            <person name="Berlin A.M."/>
            <person name="Chapman S.B."/>
            <person name="Goldberg J."/>
            <person name="Griggs A."/>
            <person name="Gujja S."/>
            <person name="Hansen M."/>
            <person name="Howarth C."/>
            <person name="Imamovic A."/>
            <person name="Larimer J."/>
            <person name="McCowen C."/>
            <person name="Montmayeur A."/>
            <person name="Murphy C."/>
            <person name="Neiman D."/>
            <person name="Pearson M."/>
            <person name="Priest M."/>
            <person name="Roberts A."/>
            <person name="Saif S."/>
            <person name="Shea T."/>
            <person name="Sisk P."/>
            <person name="Sykes S."/>
            <person name="Wortman J."/>
            <person name="Nusbaum C."/>
            <person name="Birren B."/>
        </authorList>
    </citation>
    <scope>NUCLEOTIDE SEQUENCE [LARGE SCALE GENOMIC DNA]</scope>
    <source>
        <strain evidence="3 4">2_1_59BFAA</strain>
    </source>
</reference>
<dbReference type="eggNOG" id="COG3147">
    <property type="taxonomic scope" value="Bacteria"/>
</dbReference>
<evidence type="ECO:0000256" key="1">
    <source>
        <dbReference type="SAM" id="MobiDB-lite"/>
    </source>
</evidence>
<feature type="region of interest" description="Disordered" evidence="1">
    <location>
        <begin position="246"/>
        <end position="320"/>
    </location>
</feature>
<dbReference type="RefSeq" id="WP_005433095.1">
    <property type="nucleotide sequence ID" value="NZ_JH815513.1"/>
</dbReference>
<dbReference type="PANTHER" id="PTHR38687">
    <property type="entry name" value="CELL DIVISION PROTEIN DEDD-RELATED"/>
    <property type="match status" value="1"/>
</dbReference>
<evidence type="ECO:0000313" key="3">
    <source>
        <dbReference type="EMBL" id="EKB32261.1"/>
    </source>
</evidence>
<comment type="caution">
    <text evidence="3">The sequence shown here is derived from an EMBL/GenBank/DDBJ whole genome shotgun (WGS) entry which is preliminary data.</text>
</comment>
<dbReference type="Pfam" id="PF05036">
    <property type="entry name" value="SPOR"/>
    <property type="match status" value="1"/>
</dbReference>
<organism evidence="3 4">
    <name type="scientific">Sutterella wadsworthensis 2_1_59BFAA</name>
    <dbReference type="NCBI Taxonomy" id="742823"/>
    <lineage>
        <taxon>Bacteria</taxon>
        <taxon>Pseudomonadati</taxon>
        <taxon>Pseudomonadota</taxon>
        <taxon>Betaproteobacteria</taxon>
        <taxon>Burkholderiales</taxon>
        <taxon>Sutterellaceae</taxon>
        <taxon>Sutterella</taxon>
    </lineage>
</organism>
<keyword evidence="4" id="KW-1185">Reference proteome</keyword>
<feature type="region of interest" description="Disordered" evidence="1">
    <location>
        <begin position="1"/>
        <end position="167"/>
    </location>
</feature>
<feature type="compositionally biased region" description="Low complexity" evidence="1">
    <location>
        <begin position="113"/>
        <end position="126"/>
    </location>
</feature>
<dbReference type="InterPro" id="IPR036680">
    <property type="entry name" value="SPOR-like_sf"/>
</dbReference>
<proteinExistence type="predicted"/>
<evidence type="ECO:0000259" key="2">
    <source>
        <dbReference type="PROSITE" id="PS51724"/>
    </source>
</evidence>
<sequence>MQFPNPFKKEKPAEQAAEAPRIEPQLGGEGGEPSPWDVREDPPAFNVVGEEKPLVEPERAAEPVPESVQTPVCSPAAPAASADPVAPAPESAPRGSLFVEPKAPQPAAKIEPRLAPRAADAAPETRLVIGEIGSAPSPEAPRRPAPEPEAAAPAGDEEPTGKKRLRMPAFGFMKRKAAPLSDEVEDDVPDEEILVQRQRTRYRLVGAAALMLGVIVVSPLLLDREQDVKPPVSTEIPAVPETARTTLNALPGSSGDVDVTANGAAAEQSTSRANLANEARQPVKTEPAPKAEAAKPAPAPAARPEPKKAEEKPAKKSSATDGKGFYVQVLATSSERNAEKLVRELSAKGYPAYKVSVSQKAGTLWRVRVGNYATRDEARGVQGTLVLDGHTGQLIVGNNP</sequence>
<dbReference type="OrthoDB" id="9157661at2"/>
<dbReference type="GO" id="GO:0042834">
    <property type="term" value="F:peptidoglycan binding"/>
    <property type="evidence" value="ECO:0007669"/>
    <property type="project" value="InterPro"/>
</dbReference>
<feature type="compositionally biased region" description="Basic and acidic residues" evidence="1">
    <location>
        <begin position="304"/>
        <end position="314"/>
    </location>
</feature>
<name>K1JPZ8_9BURK</name>
<dbReference type="STRING" id="742823.HMPREF9465_00111"/>
<dbReference type="EMBL" id="ADMG01000006">
    <property type="protein sequence ID" value="EKB32261.1"/>
    <property type="molecule type" value="Genomic_DNA"/>
</dbReference>
<feature type="compositionally biased region" description="Basic and acidic residues" evidence="1">
    <location>
        <begin position="49"/>
        <end position="61"/>
    </location>
</feature>
<dbReference type="Proteomes" id="UP000005835">
    <property type="component" value="Unassembled WGS sequence"/>
</dbReference>
<feature type="compositionally biased region" description="Low complexity" evidence="1">
    <location>
        <begin position="74"/>
        <end position="93"/>
    </location>
</feature>